<dbReference type="AlphaFoldDB" id="A0A7C4JKV9"/>
<keyword evidence="1" id="KW-0812">Transmembrane</keyword>
<organism evidence="2">
    <name type="scientific">Staphylothermus marinus</name>
    <dbReference type="NCBI Taxonomy" id="2280"/>
    <lineage>
        <taxon>Archaea</taxon>
        <taxon>Thermoproteota</taxon>
        <taxon>Thermoprotei</taxon>
        <taxon>Desulfurococcales</taxon>
        <taxon>Desulfurococcaceae</taxon>
        <taxon>Staphylothermus</taxon>
    </lineage>
</organism>
<keyword evidence="1" id="KW-1133">Transmembrane helix</keyword>
<feature type="transmembrane region" description="Helical" evidence="1">
    <location>
        <begin position="7"/>
        <end position="27"/>
    </location>
</feature>
<dbReference type="EMBL" id="DTBP01000010">
    <property type="protein sequence ID" value="HGQ73626.1"/>
    <property type="molecule type" value="Genomic_DNA"/>
</dbReference>
<keyword evidence="1" id="KW-0472">Membrane</keyword>
<reference evidence="2" key="1">
    <citation type="journal article" date="2020" name="mSystems">
        <title>Genome- and Community-Level Interaction Insights into Carbon Utilization and Element Cycling Functions of Hydrothermarchaeota in Hydrothermal Sediment.</title>
        <authorList>
            <person name="Zhou Z."/>
            <person name="Liu Y."/>
            <person name="Xu W."/>
            <person name="Pan J."/>
            <person name="Luo Z.H."/>
            <person name="Li M."/>
        </authorList>
    </citation>
    <scope>NUCLEOTIDE SEQUENCE [LARGE SCALE GENOMIC DNA]</scope>
    <source>
        <strain evidence="2">SpSt-648</strain>
    </source>
</reference>
<protein>
    <submittedName>
        <fullName evidence="2">Uncharacterized protein</fullName>
    </submittedName>
</protein>
<feature type="transmembrane region" description="Helical" evidence="1">
    <location>
        <begin position="101"/>
        <end position="123"/>
    </location>
</feature>
<name>A0A7C4JKV9_STAMA</name>
<gene>
    <name evidence="2" type="ORF">ENU20_00905</name>
</gene>
<accession>A0A7C4JKV9</accession>
<evidence type="ECO:0000313" key="2">
    <source>
        <dbReference type="EMBL" id="HGQ73626.1"/>
    </source>
</evidence>
<evidence type="ECO:0000256" key="1">
    <source>
        <dbReference type="SAM" id="Phobius"/>
    </source>
</evidence>
<feature type="transmembrane region" description="Helical" evidence="1">
    <location>
        <begin position="159"/>
        <end position="177"/>
    </location>
</feature>
<sequence length="197" mass="22405">MGKGFYRYILPILFSLTIIFSISSIVLTDNGLNIYVGSIISSYDVSKAEDLIIAMNTTHNILESEIEPLRIAQILSGSSALILEAMAINNYLRKWNSRREWLLKTTPVLLVVLGTLSIMYIPLIHQICVKLRNALNTVENSGSIDVSTLNNVQERFNNLIIGLSTYTFANTLLLYYTHITLSYIMFMNKHYLYVEQN</sequence>
<proteinExistence type="predicted"/>
<comment type="caution">
    <text evidence="2">The sequence shown here is derived from an EMBL/GenBank/DDBJ whole genome shotgun (WGS) entry which is preliminary data.</text>
</comment>